<gene>
    <name evidence="7" type="ORF">BB560_007053</name>
</gene>
<comment type="caution">
    <text evidence="7">The sequence shown here is derived from an EMBL/GenBank/DDBJ whole genome shotgun (WGS) entry which is preliminary data.</text>
</comment>
<dbReference type="EMBL" id="MBFS01003676">
    <property type="protein sequence ID" value="PVU85354.1"/>
    <property type="molecule type" value="Genomic_DNA"/>
</dbReference>
<organism evidence="7 8">
    <name type="scientific">Smittium megazygosporum</name>
    <dbReference type="NCBI Taxonomy" id="133381"/>
    <lineage>
        <taxon>Eukaryota</taxon>
        <taxon>Fungi</taxon>
        <taxon>Fungi incertae sedis</taxon>
        <taxon>Zoopagomycota</taxon>
        <taxon>Kickxellomycotina</taxon>
        <taxon>Harpellomycetes</taxon>
        <taxon>Harpellales</taxon>
        <taxon>Legeriomycetaceae</taxon>
        <taxon>Smittium</taxon>
    </lineage>
</organism>
<dbReference type="SUPFAM" id="SSF69060">
    <property type="entry name" value="Arp2/3 complex 21 kDa subunit ARPC3"/>
    <property type="match status" value="1"/>
</dbReference>
<comment type="similarity">
    <text evidence="2 6">Belongs to the ARPC3 family.</text>
</comment>
<dbReference type="Proteomes" id="UP000245609">
    <property type="component" value="Unassembled WGS sequence"/>
</dbReference>
<comment type="subunit">
    <text evidence="6">Component of the Arp2/3 complex.</text>
</comment>
<dbReference type="GO" id="GO:0030833">
    <property type="term" value="P:regulation of actin filament polymerization"/>
    <property type="evidence" value="ECO:0007669"/>
    <property type="project" value="InterPro"/>
</dbReference>
<evidence type="ECO:0000313" key="7">
    <source>
        <dbReference type="EMBL" id="PVU85354.1"/>
    </source>
</evidence>
<keyword evidence="4 6" id="KW-0009">Actin-binding</keyword>
<dbReference type="STRING" id="133381.A0A2T9XZ99"/>
<dbReference type="AlphaFoldDB" id="A0A2T9XZ99"/>
<comment type="function">
    <text evidence="6">Functions as component of the Arp2/3 complex which is involved in regulation of actin polymerization and together with an activating nucleation-promoting factor (NPF) mediates the formation of branched actin networks.</text>
</comment>
<dbReference type="GO" id="GO:0003779">
    <property type="term" value="F:actin binding"/>
    <property type="evidence" value="ECO:0007669"/>
    <property type="project" value="UniProtKB-KW"/>
</dbReference>
<dbReference type="Pfam" id="PF04062">
    <property type="entry name" value="P21-Arc"/>
    <property type="match status" value="1"/>
</dbReference>
<reference evidence="7 8" key="1">
    <citation type="journal article" date="2018" name="MBio">
        <title>Comparative Genomics Reveals the Core Gene Toolbox for the Fungus-Insect Symbiosis.</title>
        <authorList>
            <person name="Wang Y."/>
            <person name="Stata M."/>
            <person name="Wang W."/>
            <person name="Stajich J.E."/>
            <person name="White M.M."/>
            <person name="Moncalvo J.M."/>
        </authorList>
    </citation>
    <scope>NUCLEOTIDE SEQUENCE [LARGE SCALE GENOMIC DNA]</scope>
    <source>
        <strain evidence="7 8">SC-DP-2</strain>
    </source>
</reference>
<sequence length="176" mass="20091">MPAYHSSLNGLEGEVPVVSGVPFLPLNTKTRGPAFSDTSLEYDIVDESIRLFKPNCFFRNFEIKGNADRLLIYGILFISECLNLLKPTTSLNEAQKAFYSLSVQNFTIPGDRTFSLSAMYLSAGAKHDSELLRQYLLQFRQEIAARLPSYIYSEDISRPSKWWLAFQKRRFMGKSL</sequence>
<keyword evidence="5 6" id="KW-0206">Cytoskeleton</keyword>
<dbReference type="Gene3D" id="1.10.1760.10">
    <property type="entry name" value="Actin-related protein 2/3 complex subunit 3"/>
    <property type="match status" value="1"/>
</dbReference>
<protein>
    <recommendedName>
        <fullName evidence="6">Actin-related protein 2/3 complex subunit 3</fullName>
    </recommendedName>
</protein>
<dbReference type="OrthoDB" id="200404at2759"/>
<evidence type="ECO:0000256" key="2">
    <source>
        <dbReference type="ARBA" id="ARBA00010856"/>
    </source>
</evidence>
<dbReference type="GO" id="GO:0005885">
    <property type="term" value="C:Arp2/3 protein complex"/>
    <property type="evidence" value="ECO:0007669"/>
    <property type="project" value="UniProtKB-UniRule"/>
</dbReference>
<proteinExistence type="inferred from homology"/>
<evidence type="ECO:0000256" key="4">
    <source>
        <dbReference type="ARBA" id="ARBA00023203"/>
    </source>
</evidence>
<comment type="subcellular location">
    <subcellularLocation>
        <location evidence="1 6">Cytoplasm</location>
        <location evidence="1 6">Cytoskeleton</location>
    </subcellularLocation>
</comment>
<dbReference type="PANTHER" id="PTHR12391">
    <property type="entry name" value="ARP2/3 COMPLEX 21 KD SUBUNIT"/>
    <property type="match status" value="1"/>
</dbReference>
<evidence type="ECO:0000256" key="3">
    <source>
        <dbReference type="ARBA" id="ARBA00022490"/>
    </source>
</evidence>
<accession>A0A2T9XZ99</accession>
<dbReference type="GO" id="GO:0034314">
    <property type="term" value="P:Arp2/3 complex-mediated actin nucleation"/>
    <property type="evidence" value="ECO:0007669"/>
    <property type="project" value="UniProtKB-UniRule"/>
</dbReference>
<evidence type="ECO:0000313" key="8">
    <source>
        <dbReference type="Proteomes" id="UP000245609"/>
    </source>
</evidence>
<dbReference type="InterPro" id="IPR007204">
    <property type="entry name" value="ARPC3"/>
</dbReference>
<evidence type="ECO:0000256" key="6">
    <source>
        <dbReference type="PIRNR" id="PIRNR016315"/>
    </source>
</evidence>
<dbReference type="PIRSF" id="PIRSF016315">
    <property type="entry name" value="ARP2/3_P21-Arc"/>
    <property type="match status" value="1"/>
</dbReference>
<keyword evidence="8" id="KW-1185">Reference proteome</keyword>
<name>A0A2T9XZ99_9FUNG</name>
<keyword evidence="3 6" id="KW-0963">Cytoplasm</keyword>
<evidence type="ECO:0000256" key="1">
    <source>
        <dbReference type="ARBA" id="ARBA00004245"/>
    </source>
</evidence>
<evidence type="ECO:0000256" key="5">
    <source>
        <dbReference type="ARBA" id="ARBA00023212"/>
    </source>
</evidence>
<dbReference type="InterPro" id="IPR036753">
    <property type="entry name" value="ARPC3_sf"/>
</dbReference>